<proteinExistence type="predicted"/>
<dbReference type="AlphaFoldDB" id="A0A0R0J3A3"/>
<accession>A0A0R0J3A3</accession>
<keyword evidence="1" id="KW-0472">Membrane</keyword>
<reference evidence="2 3" key="1">
    <citation type="journal article" date="2010" name="Nature">
        <title>Genome sequence of the palaeopolyploid soybean.</title>
        <authorList>
            <person name="Schmutz J."/>
            <person name="Cannon S.B."/>
            <person name="Schlueter J."/>
            <person name="Ma J."/>
            <person name="Mitros T."/>
            <person name="Nelson W."/>
            <person name="Hyten D.L."/>
            <person name="Song Q."/>
            <person name="Thelen J.J."/>
            <person name="Cheng J."/>
            <person name="Xu D."/>
            <person name="Hellsten U."/>
            <person name="May G.D."/>
            <person name="Yu Y."/>
            <person name="Sakurai T."/>
            <person name="Umezawa T."/>
            <person name="Bhattacharyya M.K."/>
            <person name="Sandhu D."/>
            <person name="Valliyodan B."/>
            <person name="Lindquist E."/>
            <person name="Peto M."/>
            <person name="Grant D."/>
            <person name="Shu S."/>
            <person name="Goodstein D."/>
            <person name="Barry K."/>
            <person name="Futrell-Griggs M."/>
            <person name="Abernathy B."/>
            <person name="Du J."/>
            <person name="Tian Z."/>
            <person name="Zhu L."/>
            <person name="Gill N."/>
            <person name="Joshi T."/>
            <person name="Libault M."/>
            <person name="Sethuraman A."/>
            <person name="Zhang X.-C."/>
            <person name="Shinozaki K."/>
            <person name="Nguyen H.T."/>
            <person name="Wing R.A."/>
            <person name="Cregan P."/>
            <person name="Specht J."/>
            <person name="Grimwood J."/>
            <person name="Rokhsar D."/>
            <person name="Stacey G."/>
            <person name="Shoemaker R.C."/>
            <person name="Jackson S.A."/>
        </authorList>
    </citation>
    <scope>NUCLEOTIDE SEQUENCE [LARGE SCALE GENOMIC DNA]</scope>
    <source>
        <strain evidence="3">cv. Williams 82</strain>
        <tissue evidence="2">Callus</tissue>
    </source>
</reference>
<reference evidence="3" key="2">
    <citation type="submission" date="2018-02" db="UniProtKB">
        <authorList>
            <consortium name="EnsemblPlants"/>
        </authorList>
    </citation>
    <scope>IDENTIFICATION</scope>
    <source>
        <strain evidence="3">Williams 82</strain>
    </source>
</reference>
<protein>
    <submittedName>
        <fullName evidence="2 3">Uncharacterized protein</fullName>
    </submittedName>
</protein>
<feature type="transmembrane region" description="Helical" evidence="1">
    <location>
        <begin position="12"/>
        <end position="31"/>
    </location>
</feature>
<evidence type="ECO:0000256" key="1">
    <source>
        <dbReference type="SAM" id="Phobius"/>
    </source>
</evidence>
<dbReference type="EMBL" id="CM000840">
    <property type="protein sequence ID" value="KRH47650.1"/>
    <property type="molecule type" value="Genomic_DNA"/>
</dbReference>
<sequence>MQEFAVVPKIALPTGIMSTHLLLLIIAFSIWHHRLRVVCICQRHPMMKMSPHCKSTCLIHERVVFLNNSWFISEMGVSIVVAYTKISSPPHMTNIRNIPTVTCAVPSLLIMHIVNSK</sequence>
<evidence type="ECO:0000313" key="2">
    <source>
        <dbReference type="EMBL" id="KRH47650.1"/>
    </source>
</evidence>
<dbReference type="Gramene" id="KRH47650">
    <property type="protein sequence ID" value="KRH47650"/>
    <property type="gene ID" value="GLYMA_07G042300"/>
</dbReference>
<keyword evidence="1" id="KW-0812">Transmembrane</keyword>
<keyword evidence="1" id="KW-1133">Transmembrane helix</keyword>
<reference evidence="2" key="3">
    <citation type="submission" date="2018-07" db="EMBL/GenBank/DDBJ databases">
        <title>WGS assembly of Glycine max.</title>
        <authorList>
            <person name="Schmutz J."/>
            <person name="Cannon S."/>
            <person name="Schlueter J."/>
            <person name="Ma J."/>
            <person name="Mitros T."/>
            <person name="Nelson W."/>
            <person name="Hyten D."/>
            <person name="Song Q."/>
            <person name="Thelen J."/>
            <person name="Cheng J."/>
            <person name="Xu D."/>
            <person name="Hellsten U."/>
            <person name="May G."/>
            <person name="Yu Y."/>
            <person name="Sakurai T."/>
            <person name="Umezawa T."/>
            <person name="Bhattacharyya M."/>
            <person name="Sandhu D."/>
            <person name="Valliyodan B."/>
            <person name="Lindquist E."/>
            <person name="Peto M."/>
            <person name="Grant D."/>
            <person name="Shu S."/>
            <person name="Goodstein D."/>
            <person name="Barry K."/>
            <person name="Futrell-Griggs M."/>
            <person name="Abernathy B."/>
            <person name="Du J."/>
            <person name="Tian Z."/>
            <person name="Zhu L."/>
            <person name="Gill N."/>
            <person name="Joshi T."/>
            <person name="Libault M."/>
            <person name="Sethuraman A."/>
            <person name="Zhang X."/>
            <person name="Shinozaki K."/>
            <person name="Nguyen H."/>
            <person name="Wing R."/>
            <person name="Cregan P."/>
            <person name="Specht J."/>
            <person name="Grimwood J."/>
            <person name="Rokhsar D."/>
            <person name="Stacey G."/>
            <person name="Shoemaker R."/>
            <person name="Jackson S."/>
        </authorList>
    </citation>
    <scope>NUCLEOTIDE SEQUENCE</scope>
    <source>
        <tissue evidence="2">Callus</tissue>
    </source>
</reference>
<keyword evidence="4" id="KW-1185">Reference proteome</keyword>
<name>A0A0R0J3A3_SOYBN</name>
<organism evidence="2">
    <name type="scientific">Glycine max</name>
    <name type="common">Soybean</name>
    <name type="synonym">Glycine hispida</name>
    <dbReference type="NCBI Taxonomy" id="3847"/>
    <lineage>
        <taxon>Eukaryota</taxon>
        <taxon>Viridiplantae</taxon>
        <taxon>Streptophyta</taxon>
        <taxon>Embryophyta</taxon>
        <taxon>Tracheophyta</taxon>
        <taxon>Spermatophyta</taxon>
        <taxon>Magnoliopsida</taxon>
        <taxon>eudicotyledons</taxon>
        <taxon>Gunneridae</taxon>
        <taxon>Pentapetalae</taxon>
        <taxon>rosids</taxon>
        <taxon>fabids</taxon>
        <taxon>Fabales</taxon>
        <taxon>Fabaceae</taxon>
        <taxon>Papilionoideae</taxon>
        <taxon>50 kb inversion clade</taxon>
        <taxon>NPAAA clade</taxon>
        <taxon>indigoferoid/millettioid clade</taxon>
        <taxon>Phaseoleae</taxon>
        <taxon>Glycine</taxon>
        <taxon>Glycine subgen. Soja</taxon>
    </lineage>
</organism>
<dbReference type="EnsemblPlants" id="KRH47650">
    <property type="protein sequence ID" value="KRH47650"/>
    <property type="gene ID" value="GLYMA_07G042300"/>
</dbReference>
<evidence type="ECO:0000313" key="4">
    <source>
        <dbReference type="Proteomes" id="UP000008827"/>
    </source>
</evidence>
<gene>
    <name evidence="2" type="ORF">GLYMA_07G042300</name>
</gene>
<dbReference type="InParanoid" id="A0A0R0J3A3"/>
<dbReference type="Proteomes" id="UP000008827">
    <property type="component" value="Chromosome 7"/>
</dbReference>
<evidence type="ECO:0000313" key="3">
    <source>
        <dbReference type="EnsemblPlants" id="KRH47650"/>
    </source>
</evidence>